<dbReference type="CDD" id="cd18186">
    <property type="entry name" value="BTB_POZ_ZBTB_KLHL-like"/>
    <property type="match status" value="1"/>
</dbReference>
<evidence type="ECO:0000259" key="1">
    <source>
        <dbReference type="PROSITE" id="PS50097"/>
    </source>
</evidence>
<dbReference type="Pfam" id="PF00651">
    <property type="entry name" value="BTB"/>
    <property type="match status" value="1"/>
</dbReference>
<dbReference type="InterPro" id="IPR011333">
    <property type="entry name" value="SKP1/BTB/POZ_sf"/>
</dbReference>
<dbReference type="AlphaFoldDB" id="A0A812TZH2"/>
<dbReference type="EMBL" id="CAJNIZ010034058">
    <property type="protein sequence ID" value="CAE7550156.1"/>
    <property type="molecule type" value="Genomic_DNA"/>
</dbReference>
<dbReference type="InterPro" id="IPR000210">
    <property type="entry name" value="BTB/POZ_dom"/>
</dbReference>
<protein>
    <submittedName>
        <fullName evidence="2">Rdx protein</fullName>
    </submittedName>
</protein>
<feature type="non-terminal residue" evidence="2">
    <location>
        <position position="83"/>
    </location>
</feature>
<name>A0A812TZH2_SYMPI</name>
<evidence type="ECO:0000313" key="2">
    <source>
        <dbReference type="EMBL" id="CAE7550156.1"/>
    </source>
</evidence>
<reference evidence="2" key="1">
    <citation type="submission" date="2021-02" db="EMBL/GenBank/DDBJ databases">
        <authorList>
            <person name="Dougan E. K."/>
            <person name="Rhodes N."/>
            <person name="Thang M."/>
            <person name="Chan C."/>
        </authorList>
    </citation>
    <scope>NUCLEOTIDE SEQUENCE</scope>
</reference>
<keyword evidence="3" id="KW-1185">Reference proteome</keyword>
<organism evidence="2 3">
    <name type="scientific">Symbiodinium pilosum</name>
    <name type="common">Dinoflagellate</name>
    <dbReference type="NCBI Taxonomy" id="2952"/>
    <lineage>
        <taxon>Eukaryota</taxon>
        <taxon>Sar</taxon>
        <taxon>Alveolata</taxon>
        <taxon>Dinophyceae</taxon>
        <taxon>Suessiales</taxon>
        <taxon>Symbiodiniaceae</taxon>
        <taxon>Symbiodinium</taxon>
    </lineage>
</organism>
<dbReference type="OrthoDB" id="407311at2759"/>
<accession>A0A812TZH2</accession>
<dbReference type="Proteomes" id="UP000649617">
    <property type="component" value="Unassembled WGS sequence"/>
</dbReference>
<dbReference type="Gene3D" id="3.30.710.10">
    <property type="entry name" value="Potassium Channel Kv1.1, Chain A"/>
    <property type="match status" value="1"/>
</dbReference>
<evidence type="ECO:0000313" key="3">
    <source>
        <dbReference type="Proteomes" id="UP000649617"/>
    </source>
</evidence>
<proteinExistence type="predicted"/>
<comment type="caution">
    <text evidence="2">The sequence shown here is derived from an EMBL/GenBank/DDBJ whole genome shotgun (WGS) entry which is preliminary data.</text>
</comment>
<gene>
    <name evidence="2" type="primary">rdx</name>
    <name evidence="2" type="ORF">SPIL2461_LOCUS14619</name>
</gene>
<feature type="non-terminal residue" evidence="2">
    <location>
        <position position="1"/>
    </location>
</feature>
<dbReference type="SUPFAM" id="SSF54695">
    <property type="entry name" value="POZ domain"/>
    <property type="match status" value="1"/>
</dbReference>
<dbReference type="PROSITE" id="PS50097">
    <property type="entry name" value="BTB"/>
    <property type="match status" value="1"/>
</dbReference>
<feature type="domain" description="BTB" evidence="1">
    <location>
        <begin position="3"/>
        <end position="70"/>
    </location>
</feature>
<sequence>LSGDWSVIVEDQEFLVWSSLLAAWSDTFAAMASHDCLERASQRLTVKDFSAPAVERALEFMYTGECDAEDELLVEVTAFADKY</sequence>